<feature type="domain" description="G-protein coupled receptors family 1 profile" evidence="10">
    <location>
        <begin position="62"/>
        <end position="385"/>
    </location>
</feature>
<feature type="transmembrane region" description="Helical" evidence="9">
    <location>
        <begin position="251"/>
        <end position="272"/>
    </location>
</feature>
<dbReference type="Proteomes" id="UP000887569">
    <property type="component" value="Unplaced"/>
</dbReference>
<proteinExistence type="predicted"/>
<comment type="subcellular location">
    <subcellularLocation>
        <location evidence="1">Cell membrane</location>
        <topology evidence="1">Multi-pass membrane protein</topology>
    </subcellularLocation>
</comment>
<organism evidence="11 12">
    <name type="scientific">Parascaris univalens</name>
    <name type="common">Nematode worm</name>
    <dbReference type="NCBI Taxonomy" id="6257"/>
    <lineage>
        <taxon>Eukaryota</taxon>
        <taxon>Metazoa</taxon>
        <taxon>Ecdysozoa</taxon>
        <taxon>Nematoda</taxon>
        <taxon>Chromadorea</taxon>
        <taxon>Rhabditida</taxon>
        <taxon>Spirurina</taxon>
        <taxon>Ascaridomorpha</taxon>
        <taxon>Ascaridoidea</taxon>
        <taxon>Ascarididae</taxon>
        <taxon>Parascaris</taxon>
    </lineage>
</organism>
<keyword evidence="8" id="KW-0807">Transducer</keyword>
<keyword evidence="4 9" id="KW-1133">Transmembrane helix</keyword>
<dbReference type="Pfam" id="PF00001">
    <property type="entry name" value="7tm_1"/>
    <property type="match status" value="1"/>
</dbReference>
<dbReference type="CDD" id="cd00637">
    <property type="entry name" value="7tm_classA_rhodopsin-like"/>
    <property type="match status" value="1"/>
</dbReference>
<dbReference type="GO" id="GO:0005886">
    <property type="term" value="C:plasma membrane"/>
    <property type="evidence" value="ECO:0007669"/>
    <property type="project" value="UniProtKB-SubCell"/>
</dbReference>
<evidence type="ECO:0000256" key="5">
    <source>
        <dbReference type="ARBA" id="ARBA00023040"/>
    </source>
</evidence>
<reference evidence="12" key="1">
    <citation type="submission" date="2022-11" db="UniProtKB">
        <authorList>
            <consortium name="WormBaseParasite"/>
        </authorList>
    </citation>
    <scope>IDENTIFICATION</scope>
</reference>
<dbReference type="GO" id="GO:0008528">
    <property type="term" value="F:G protein-coupled peptide receptor activity"/>
    <property type="evidence" value="ECO:0007669"/>
    <property type="project" value="TreeGrafter"/>
</dbReference>
<dbReference type="WBParaSite" id="PgR002_g195_t01">
    <property type="protein sequence ID" value="PgR002_g195_t01"/>
    <property type="gene ID" value="PgR002_g195"/>
</dbReference>
<dbReference type="PANTHER" id="PTHR24230:SF120">
    <property type="entry name" value="G-PROTEIN COUPLED RECEPTOR DAF-38"/>
    <property type="match status" value="1"/>
</dbReference>
<evidence type="ECO:0000256" key="8">
    <source>
        <dbReference type="ARBA" id="ARBA00023224"/>
    </source>
</evidence>
<feature type="transmembrane region" description="Helical" evidence="9">
    <location>
        <begin position="92"/>
        <end position="110"/>
    </location>
</feature>
<dbReference type="GO" id="GO:0007218">
    <property type="term" value="P:neuropeptide signaling pathway"/>
    <property type="evidence" value="ECO:0007669"/>
    <property type="project" value="TreeGrafter"/>
</dbReference>
<evidence type="ECO:0000256" key="7">
    <source>
        <dbReference type="ARBA" id="ARBA00023170"/>
    </source>
</evidence>
<name>A0A915A7J0_PARUN</name>
<keyword evidence="6 9" id="KW-0472">Membrane</keyword>
<protein>
    <submittedName>
        <fullName evidence="12">G-protein coupled receptors family 1 profile domain-containing protein</fullName>
    </submittedName>
</protein>
<sequence>VFTAVKEVVRNCDGKRGSEAMSDEEEAFQRSDDGDLKAPTLIATDYLEIAVLAVVLCIGVPLNAVVLRKLLRLYSTGVTLSRAKQDETRIGFLMLQIHLTIVDLIFIILYCPSKLIWLICYVWPFGAFLCKAVQYSWMFAHHSMSFAIVSIAIDRVKTVHDLMAMRERGRMAPPKSKIRCIKRMIVLTYLGAAIFSLPQWLAWTTADLVSWSQCTTIWHKQRAIDFLNGNEYTYFFYWEQMYTIVHLTTMFWGPFLVLFLSYACITFSLFLYSFSSPQETTELHRINADDRSSSAKPDSFTSHERLSSIEASAAAPVRSWRVEMRARMCHTSAIVILAYLLCWLPYNLISLAMFFSKGLSVSLSIHFDIVRVFVIFNTFLNPFIYGFRNS</sequence>
<evidence type="ECO:0000313" key="11">
    <source>
        <dbReference type="Proteomes" id="UP000887569"/>
    </source>
</evidence>
<keyword evidence="11" id="KW-1185">Reference proteome</keyword>
<evidence type="ECO:0000256" key="9">
    <source>
        <dbReference type="SAM" id="Phobius"/>
    </source>
</evidence>
<dbReference type="PROSITE" id="PS50262">
    <property type="entry name" value="G_PROTEIN_RECEP_F1_2"/>
    <property type="match status" value="1"/>
</dbReference>
<accession>A0A915A7J0</accession>
<evidence type="ECO:0000256" key="6">
    <source>
        <dbReference type="ARBA" id="ARBA00023136"/>
    </source>
</evidence>
<keyword evidence="3 9" id="KW-0812">Transmembrane</keyword>
<dbReference type="AlphaFoldDB" id="A0A915A7J0"/>
<evidence type="ECO:0000313" key="12">
    <source>
        <dbReference type="WBParaSite" id="PgR002_g195_t01"/>
    </source>
</evidence>
<keyword evidence="2" id="KW-1003">Cell membrane</keyword>
<dbReference type="SUPFAM" id="SSF81321">
    <property type="entry name" value="Family A G protein-coupled receptor-like"/>
    <property type="match status" value="1"/>
</dbReference>
<keyword evidence="7" id="KW-0675">Receptor</keyword>
<feature type="transmembrane region" description="Helical" evidence="9">
    <location>
        <begin position="184"/>
        <end position="203"/>
    </location>
</feature>
<dbReference type="InterPro" id="IPR017452">
    <property type="entry name" value="GPCR_Rhodpsn_7TM"/>
</dbReference>
<dbReference type="InterPro" id="IPR000276">
    <property type="entry name" value="GPCR_Rhodpsn"/>
</dbReference>
<feature type="transmembrane region" description="Helical" evidence="9">
    <location>
        <begin position="49"/>
        <end position="71"/>
    </location>
</feature>
<keyword evidence="5" id="KW-0297">G-protein coupled receptor</keyword>
<dbReference type="PANTHER" id="PTHR24230">
    <property type="entry name" value="G-PROTEIN COUPLED RECEPTOR"/>
    <property type="match status" value="1"/>
</dbReference>
<feature type="transmembrane region" description="Helical" evidence="9">
    <location>
        <begin position="116"/>
        <end position="137"/>
    </location>
</feature>
<evidence type="ECO:0000256" key="4">
    <source>
        <dbReference type="ARBA" id="ARBA00022989"/>
    </source>
</evidence>
<dbReference type="Gene3D" id="1.20.1070.10">
    <property type="entry name" value="Rhodopsin 7-helix transmembrane proteins"/>
    <property type="match status" value="1"/>
</dbReference>
<dbReference type="PRINTS" id="PR00237">
    <property type="entry name" value="GPCRRHODOPSN"/>
</dbReference>
<evidence type="ECO:0000256" key="3">
    <source>
        <dbReference type="ARBA" id="ARBA00022692"/>
    </source>
</evidence>
<evidence type="ECO:0000256" key="1">
    <source>
        <dbReference type="ARBA" id="ARBA00004651"/>
    </source>
</evidence>
<feature type="transmembrane region" description="Helical" evidence="9">
    <location>
        <begin position="328"/>
        <end position="349"/>
    </location>
</feature>
<feature type="transmembrane region" description="Helical" evidence="9">
    <location>
        <begin position="369"/>
        <end position="387"/>
    </location>
</feature>
<evidence type="ECO:0000256" key="2">
    <source>
        <dbReference type="ARBA" id="ARBA00022475"/>
    </source>
</evidence>
<evidence type="ECO:0000259" key="10">
    <source>
        <dbReference type="PROSITE" id="PS50262"/>
    </source>
</evidence>